<dbReference type="SUPFAM" id="SSF53649">
    <property type="entry name" value="Alkaline phosphatase-like"/>
    <property type="match status" value="1"/>
</dbReference>
<dbReference type="PROSITE" id="PS00523">
    <property type="entry name" value="SULFATASE_1"/>
    <property type="match status" value="1"/>
</dbReference>
<evidence type="ECO:0000256" key="1">
    <source>
        <dbReference type="ARBA" id="ARBA00008779"/>
    </source>
</evidence>
<evidence type="ECO:0000313" key="7">
    <source>
        <dbReference type="Proteomes" id="UP000679220"/>
    </source>
</evidence>
<feature type="domain" description="Sulfatase N-terminal" evidence="5">
    <location>
        <begin position="33"/>
        <end position="423"/>
    </location>
</feature>
<evidence type="ECO:0000313" key="6">
    <source>
        <dbReference type="EMBL" id="MBR8538012.1"/>
    </source>
</evidence>
<dbReference type="AlphaFoldDB" id="A0A941F7F5"/>
<dbReference type="CDD" id="cd16143">
    <property type="entry name" value="ARS_like"/>
    <property type="match status" value="1"/>
</dbReference>
<dbReference type="EMBL" id="JAGTAR010000046">
    <property type="protein sequence ID" value="MBR8538012.1"/>
    <property type="molecule type" value="Genomic_DNA"/>
</dbReference>
<sequence>MSMQSLNNKGLMWLVLGLLMGACQPQTNKPALPNVVFILADDIGYGDLGCYGGKIPTPRLDELAANGIRFTDAHSPAALCAPSRFSMLTGSYPYRSYRAGGAWNTNSPSIFSDPYQHTRAGRKVTVAEILQKAGYRTAFFGKSHLGGDIRDKEGQLIREQNNICQMDFAQGVHNSINEFGFDYSYSLPSGIQHEPFAFFENGHFAPFDPTKPADNSSTRLWSNGRYEMKNGTSEIVEHQKHAGIGDVDYNSSQTGIMMINKAKAFIDEHILLNKQRDEAKTFLIYFASQAIHVPHTPPNDFDGNDTELNEQVNGMTGGATGDFVYELDVQVGQLIDKLKQEGLYDNTIVFFTSDNGALWPGVCDFGNPEHDNNGPLRGYKASVYEGGHRVPFIINWPEQIKSGFVANEAVLTQDWVATMYEITNQPMEEDQAMDCTSLLPIMLKTKESETPLHPFIIYQAGYAYDGAIREGNWVLLVNRYNEATELYHLGNDLAQEVNLIAKAEYQALVSRLLQKFITYNDHDNTTMEPRTTEVYQTKQK</sequence>
<reference evidence="6" key="2">
    <citation type="submission" date="2021-04" db="EMBL/GenBank/DDBJ databases">
        <authorList>
            <person name="Zhang T."/>
            <person name="Zhang Y."/>
            <person name="Lu D."/>
            <person name="Zuo D."/>
            <person name="Du Z."/>
        </authorList>
    </citation>
    <scope>NUCLEOTIDE SEQUENCE</scope>
    <source>
        <strain evidence="6">JR1</strain>
    </source>
</reference>
<evidence type="ECO:0000256" key="2">
    <source>
        <dbReference type="ARBA" id="ARBA00022723"/>
    </source>
</evidence>
<dbReference type="InterPro" id="IPR000917">
    <property type="entry name" value="Sulfatase_N"/>
</dbReference>
<dbReference type="InterPro" id="IPR024607">
    <property type="entry name" value="Sulfatase_CS"/>
</dbReference>
<dbReference type="Proteomes" id="UP000679220">
    <property type="component" value="Unassembled WGS sequence"/>
</dbReference>
<accession>A0A941F7F5</accession>
<organism evidence="6 7">
    <name type="scientific">Carboxylicivirga sediminis</name>
    <dbReference type="NCBI Taxonomy" id="2006564"/>
    <lineage>
        <taxon>Bacteria</taxon>
        <taxon>Pseudomonadati</taxon>
        <taxon>Bacteroidota</taxon>
        <taxon>Bacteroidia</taxon>
        <taxon>Marinilabiliales</taxon>
        <taxon>Marinilabiliaceae</taxon>
        <taxon>Carboxylicivirga</taxon>
    </lineage>
</organism>
<keyword evidence="4" id="KW-0106">Calcium</keyword>
<comment type="similarity">
    <text evidence="1">Belongs to the sulfatase family.</text>
</comment>
<dbReference type="PANTHER" id="PTHR42693:SF53">
    <property type="entry name" value="ENDO-4-O-SULFATASE"/>
    <property type="match status" value="1"/>
</dbReference>
<dbReference type="PANTHER" id="PTHR42693">
    <property type="entry name" value="ARYLSULFATASE FAMILY MEMBER"/>
    <property type="match status" value="1"/>
</dbReference>
<gene>
    <name evidence="6" type="ORF">KDU71_20755</name>
</gene>
<reference evidence="6" key="1">
    <citation type="journal article" date="2018" name="Int. J. Syst. Evol. Microbiol.">
        <title>Carboxylicivirga sediminis sp. nov., isolated from coastal sediment.</title>
        <authorList>
            <person name="Wang F.Q."/>
            <person name="Ren L.H."/>
            <person name="Zou R.J."/>
            <person name="Sun Y.Z."/>
            <person name="Liu X.J."/>
            <person name="Jiang F."/>
            <person name="Liu L.J."/>
        </authorList>
    </citation>
    <scope>NUCLEOTIDE SEQUENCE</scope>
    <source>
        <strain evidence="6">JR1</strain>
    </source>
</reference>
<keyword evidence="2" id="KW-0479">Metal-binding</keyword>
<dbReference type="RefSeq" id="WP_212193034.1">
    <property type="nucleotide sequence ID" value="NZ_JAGTAR010000046.1"/>
</dbReference>
<name>A0A941F7F5_9BACT</name>
<dbReference type="InterPro" id="IPR017850">
    <property type="entry name" value="Alkaline_phosphatase_core_sf"/>
</dbReference>
<proteinExistence type="inferred from homology"/>
<evidence type="ECO:0000256" key="4">
    <source>
        <dbReference type="ARBA" id="ARBA00022837"/>
    </source>
</evidence>
<dbReference type="Gene3D" id="3.40.720.10">
    <property type="entry name" value="Alkaline Phosphatase, subunit A"/>
    <property type="match status" value="1"/>
</dbReference>
<dbReference type="GO" id="GO:0004065">
    <property type="term" value="F:arylsulfatase activity"/>
    <property type="evidence" value="ECO:0007669"/>
    <property type="project" value="TreeGrafter"/>
</dbReference>
<dbReference type="Gene3D" id="3.30.1120.10">
    <property type="match status" value="1"/>
</dbReference>
<dbReference type="GO" id="GO:0046872">
    <property type="term" value="F:metal ion binding"/>
    <property type="evidence" value="ECO:0007669"/>
    <property type="project" value="UniProtKB-KW"/>
</dbReference>
<evidence type="ECO:0000259" key="5">
    <source>
        <dbReference type="Pfam" id="PF00884"/>
    </source>
</evidence>
<dbReference type="Pfam" id="PF00884">
    <property type="entry name" value="Sulfatase"/>
    <property type="match status" value="1"/>
</dbReference>
<dbReference type="InterPro" id="IPR050738">
    <property type="entry name" value="Sulfatase"/>
</dbReference>
<protein>
    <submittedName>
        <fullName evidence="6">Arylsulfatase</fullName>
    </submittedName>
</protein>
<keyword evidence="7" id="KW-1185">Reference proteome</keyword>
<comment type="caution">
    <text evidence="6">The sequence shown here is derived from an EMBL/GenBank/DDBJ whole genome shotgun (WGS) entry which is preliminary data.</text>
</comment>
<keyword evidence="3" id="KW-0378">Hydrolase</keyword>
<evidence type="ECO:0000256" key="3">
    <source>
        <dbReference type="ARBA" id="ARBA00022801"/>
    </source>
</evidence>